<dbReference type="PANTHER" id="PTHR31435:SF9">
    <property type="entry name" value="PROTEIN NATD1"/>
    <property type="match status" value="1"/>
</dbReference>
<protein>
    <submittedName>
        <fullName evidence="2">N-acetyltransferase</fullName>
    </submittedName>
</protein>
<sequence length="100" mass="11045">MNNNDTPQSIASRIRHEADADRFTVTVDGVQAETVYQREGNRVTILHTGVPDAIAGRGIAGELIHAVFEWARADGLTIRPACSYSAAWLLKHPEYEDLRA</sequence>
<dbReference type="InterPro" id="IPR045057">
    <property type="entry name" value="Gcn5-rel_NAT"/>
</dbReference>
<gene>
    <name evidence="2" type="ORF">LK996_01855</name>
</gene>
<keyword evidence="3" id="KW-1185">Reference proteome</keyword>
<dbReference type="Gene3D" id="3.40.630.30">
    <property type="match status" value="1"/>
</dbReference>
<accession>A0ABS8JDZ4</accession>
<reference evidence="2" key="1">
    <citation type="submission" date="2021-10" db="EMBL/GenBank/DDBJ databases">
        <authorList>
            <person name="Lyu M."/>
            <person name="Wang X."/>
            <person name="Meng X."/>
            <person name="Xu K."/>
        </authorList>
    </citation>
    <scope>NUCLEOTIDE SEQUENCE</scope>
    <source>
        <strain evidence="2">A6</strain>
    </source>
</reference>
<dbReference type="Pfam" id="PF14542">
    <property type="entry name" value="Acetyltransf_CG"/>
    <property type="match status" value="1"/>
</dbReference>
<feature type="domain" description="N-acetyltransferase" evidence="1">
    <location>
        <begin position="15"/>
        <end position="100"/>
    </location>
</feature>
<dbReference type="RefSeq" id="WP_230525475.1">
    <property type="nucleotide sequence ID" value="NZ_JAJGAK010000001.1"/>
</dbReference>
<dbReference type="InterPro" id="IPR016181">
    <property type="entry name" value="Acyl_CoA_acyltransferase"/>
</dbReference>
<dbReference type="Proteomes" id="UP001165293">
    <property type="component" value="Unassembled WGS sequence"/>
</dbReference>
<dbReference type="EMBL" id="JAJGAK010000001">
    <property type="protein sequence ID" value="MCC8361827.1"/>
    <property type="molecule type" value="Genomic_DNA"/>
</dbReference>
<evidence type="ECO:0000259" key="1">
    <source>
        <dbReference type="PROSITE" id="PS51729"/>
    </source>
</evidence>
<evidence type="ECO:0000313" key="2">
    <source>
        <dbReference type="EMBL" id="MCC8361827.1"/>
    </source>
</evidence>
<dbReference type="PANTHER" id="PTHR31435">
    <property type="entry name" value="PROTEIN NATD1"/>
    <property type="match status" value="1"/>
</dbReference>
<evidence type="ECO:0000313" key="3">
    <source>
        <dbReference type="Proteomes" id="UP001165293"/>
    </source>
</evidence>
<proteinExistence type="predicted"/>
<name>A0ABS8JDZ4_9GAMM</name>
<dbReference type="SUPFAM" id="SSF55729">
    <property type="entry name" value="Acyl-CoA N-acyltransferases (Nat)"/>
    <property type="match status" value="1"/>
</dbReference>
<dbReference type="InterPro" id="IPR031165">
    <property type="entry name" value="GNAT_YJDJ"/>
</dbReference>
<comment type="caution">
    <text evidence="2">The sequence shown here is derived from an EMBL/GenBank/DDBJ whole genome shotgun (WGS) entry which is preliminary data.</text>
</comment>
<organism evidence="2 3">
    <name type="scientific">Noviluteimonas lactosilytica</name>
    <dbReference type="NCBI Taxonomy" id="2888523"/>
    <lineage>
        <taxon>Bacteria</taxon>
        <taxon>Pseudomonadati</taxon>
        <taxon>Pseudomonadota</taxon>
        <taxon>Gammaproteobacteria</taxon>
        <taxon>Lysobacterales</taxon>
        <taxon>Lysobacteraceae</taxon>
        <taxon>Noviluteimonas</taxon>
    </lineage>
</organism>
<dbReference type="PROSITE" id="PS51729">
    <property type="entry name" value="GNAT_YJDJ"/>
    <property type="match status" value="1"/>
</dbReference>